<proteinExistence type="inferred from homology"/>
<dbReference type="PANTHER" id="PTHR11177:SF317">
    <property type="entry name" value="CHITINASE 12-RELATED"/>
    <property type="match status" value="1"/>
</dbReference>
<dbReference type="InterPro" id="IPR001223">
    <property type="entry name" value="Glyco_hydro18_cat"/>
</dbReference>
<dbReference type="InterPro" id="IPR017853">
    <property type="entry name" value="GH"/>
</dbReference>
<dbReference type="GO" id="GO:0006032">
    <property type="term" value="P:chitin catabolic process"/>
    <property type="evidence" value="ECO:0007669"/>
    <property type="project" value="UniProtKB-ARBA"/>
</dbReference>
<dbReference type="GO" id="GO:0005975">
    <property type="term" value="P:carbohydrate metabolic process"/>
    <property type="evidence" value="ECO:0007669"/>
    <property type="project" value="InterPro"/>
</dbReference>
<dbReference type="GO" id="GO:0008061">
    <property type="term" value="F:chitin binding"/>
    <property type="evidence" value="ECO:0007669"/>
    <property type="project" value="InterPro"/>
</dbReference>
<dbReference type="SMART" id="SM00636">
    <property type="entry name" value="Glyco_18"/>
    <property type="match status" value="1"/>
</dbReference>
<sequence length="439" mass="49166">MARNSFITFLVVLLAIVEQLLAKEFLRVCYFPNWAHQRVSTLARFDIANIDPYICTHLIYAFGNIDRVNKVLQTPTATEEPRYRAFNDLKKTNTQLKTLLTVGGQYDHGEGFTAVADPVTTLNNFAATTITFLRRYGFDGLDLDWEFPNASNNQTLITLLKGLREAFDKESTTSRLLLTIAAPAGKYFIDSGYKVADINKYVDYVNVMTYDYATSNNEVTTFNSPLYSRNNIRFSPELSTNWTVHYYHQLGLDFSKILVGITGVGRWLVLQNSSVYDVGSNVTKALRNGTHYEIVAGLAYPEICLMLNNNSSKRYFDDNQQVPYLVNGDNWIGYEDTQSVEAKTKWMMDLGVAGLMFWSIDQDDFSGQSCNQGRYPLLSTARKLSSNDTRVVTTPSAVTATPKATPKATTVKPINTGACLQPSVAFFSLIPVLVATLTQ</sequence>
<comment type="similarity">
    <text evidence="4">Belongs to the glycosyl hydrolase 18 family.</text>
</comment>
<dbReference type="Proteomes" id="UP001497497">
    <property type="component" value="Unassembled WGS sequence"/>
</dbReference>
<evidence type="ECO:0000256" key="1">
    <source>
        <dbReference type="ARBA" id="ARBA00022801"/>
    </source>
</evidence>
<evidence type="ECO:0000313" key="7">
    <source>
        <dbReference type="EMBL" id="CAL1532032.1"/>
    </source>
</evidence>
<evidence type="ECO:0000313" key="8">
    <source>
        <dbReference type="Proteomes" id="UP001497497"/>
    </source>
</evidence>
<keyword evidence="2 3" id="KW-0326">Glycosidase</keyword>
<accession>A0AAV2HIN6</accession>
<reference evidence="7 8" key="1">
    <citation type="submission" date="2024-04" db="EMBL/GenBank/DDBJ databases">
        <authorList>
            <consortium name="Genoscope - CEA"/>
            <person name="William W."/>
        </authorList>
    </citation>
    <scope>NUCLEOTIDE SEQUENCE [LARGE SCALE GENOMIC DNA]</scope>
</reference>
<dbReference type="AlphaFoldDB" id="A0AAV2HIN6"/>
<dbReference type="InterPro" id="IPR050314">
    <property type="entry name" value="Glycosyl_Hydrlase_18"/>
</dbReference>
<keyword evidence="8" id="KW-1185">Reference proteome</keyword>
<dbReference type="GO" id="GO:0004568">
    <property type="term" value="F:chitinase activity"/>
    <property type="evidence" value="ECO:0007669"/>
    <property type="project" value="UniProtKB-ARBA"/>
</dbReference>
<keyword evidence="1 3" id="KW-0378">Hydrolase</keyword>
<dbReference type="PANTHER" id="PTHR11177">
    <property type="entry name" value="CHITINASE"/>
    <property type="match status" value="1"/>
</dbReference>
<dbReference type="EMBL" id="CAXITT010000104">
    <property type="protein sequence ID" value="CAL1532032.1"/>
    <property type="molecule type" value="Genomic_DNA"/>
</dbReference>
<gene>
    <name evidence="7" type="ORF">GSLYS_00006111001</name>
</gene>
<feature type="signal peptide" evidence="5">
    <location>
        <begin position="1"/>
        <end position="22"/>
    </location>
</feature>
<dbReference type="Pfam" id="PF00704">
    <property type="entry name" value="Glyco_hydro_18"/>
    <property type="match status" value="1"/>
</dbReference>
<feature type="domain" description="GH18" evidence="6">
    <location>
        <begin position="25"/>
        <end position="388"/>
    </location>
</feature>
<dbReference type="Gene3D" id="3.20.20.80">
    <property type="entry name" value="Glycosidases"/>
    <property type="match status" value="1"/>
</dbReference>
<organism evidence="7 8">
    <name type="scientific">Lymnaea stagnalis</name>
    <name type="common">Great pond snail</name>
    <name type="synonym">Helix stagnalis</name>
    <dbReference type="NCBI Taxonomy" id="6523"/>
    <lineage>
        <taxon>Eukaryota</taxon>
        <taxon>Metazoa</taxon>
        <taxon>Spiralia</taxon>
        <taxon>Lophotrochozoa</taxon>
        <taxon>Mollusca</taxon>
        <taxon>Gastropoda</taxon>
        <taxon>Heterobranchia</taxon>
        <taxon>Euthyneura</taxon>
        <taxon>Panpulmonata</taxon>
        <taxon>Hygrophila</taxon>
        <taxon>Lymnaeoidea</taxon>
        <taxon>Lymnaeidae</taxon>
        <taxon>Lymnaea</taxon>
    </lineage>
</organism>
<dbReference type="InterPro" id="IPR011583">
    <property type="entry name" value="Chitinase_II/V-like_cat"/>
</dbReference>
<evidence type="ECO:0000256" key="3">
    <source>
        <dbReference type="RuleBase" id="RU000489"/>
    </source>
</evidence>
<dbReference type="PROSITE" id="PS51910">
    <property type="entry name" value="GH18_2"/>
    <property type="match status" value="1"/>
</dbReference>
<feature type="chain" id="PRO_5043573104" description="GH18 domain-containing protein" evidence="5">
    <location>
        <begin position="23"/>
        <end position="439"/>
    </location>
</feature>
<dbReference type="GO" id="GO:0005576">
    <property type="term" value="C:extracellular region"/>
    <property type="evidence" value="ECO:0007669"/>
    <property type="project" value="TreeGrafter"/>
</dbReference>
<dbReference type="Gene3D" id="3.10.50.10">
    <property type="match status" value="1"/>
</dbReference>
<dbReference type="SUPFAM" id="SSF54556">
    <property type="entry name" value="Chitinase insertion domain"/>
    <property type="match status" value="1"/>
</dbReference>
<dbReference type="InterPro" id="IPR001579">
    <property type="entry name" value="Glyco_hydro_18_chit_AS"/>
</dbReference>
<evidence type="ECO:0000256" key="4">
    <source>
        <dbReference type="RuleBase" id="RU004453"/>
    </source>
</evidence>
<protein>
    <recommendedName>
        <fullName evidence="6">GH18 domain-containing protein</fullName>
    </recommendedName>
</protein>
<keyword evidence="5" id="KW-0732">Signal</keyword>
<dbReference type="PROSITE" id="PS01095">
    <property type="entry name" value="GH18_1"/>
    <property type="match status" value="1"/>
</dbReference>
<evidence type="ECO:0000256" key="2">
    <source>
        <dbReference type="ARBA" id="ARBA00023295"/>
    </source>
</evidence>
<comment type="caution">
    <text evidence="7">The sequence shown here is derived from an EMBL/GenBank/DDBJ whole genome shotgun (WGS) entry which is preliminary data.</text>
</comment>
<evidence type="ECO:0000259" key="6">
    <source>
        <dbReference type="PROSITE" id="PS51910"/>
    </source>
</evidence>
<evidence type="ECO:0000256" key="5">
    <source>
        <dbReference type="SAM" id="SignalP"/>
    </source>
</evidence>
<name>A0AAV2HIN6_LYMST</name>
<dbReference type="SUPFAM" id="SSF51445">
    <property type="entry name" value="(Trans)glycosidases"/>
    <property type="match status" value="1"/>
</dbReference>
<dbReference type="InterPro" id="IPR029070">
    <property type="entry name" value="Chitinase_insertion_sf"/>
</dbReference>